<dbReference type="GO" id="GO:0071897">
    <property type="term" value="P:DNA biosynthetic process"/>
    <property type="evidence" value="ECO:0007669"/>
    <property type="project" value="UniProtKB-KW"/>
</dbReference>
<dbReference type="GO" id="GO:0005524">
    <property type="term" value="F:ATP binding"/>
    <property type="evidence" value="ECO:0007669"/>
    <property type="project" value="UniProtKB-KW"/>
</dbReference>
<comment type="catalytic activity">
    <reaction evidence="8">
        <text>thymidine + ATP = dTMP + ADP + H(+)</text>
        <dbReference type="Rhea" id="RHEA:19129"/>
        <dbReference type="ChEBI" id="CHEBI:15378"/>
        <dbReference type="ChEBI" id="CHEBI:17748"/>
        <dbReference type="ChEBI" id="CHEBI:30616"/>
        <dbReference type="ChEBI" id="CHEBI:63528"/>
        <dbReference type="ChEBI" id="CHEBI:456216"/>
        <dbReference type="EC" id="2.7.1.21"/>
    </reaction>
</comment>
<dbReference type="GO" id="GO:0005829">
    <property type="term" value="C:cytosol"/>
    <property type="evidence" value="ECO:0007669"/>
    <property type="project" value="TreeGrafter"/>
</dbReference>
<evidence type="ECO:0000256" key="1">
    <source>
        <dbReference type="ARBA" id="ARBA00007587"/>
    </source>
</evidence>
<dbReference type="GO" id="GO:0046104">
    <property type="term" value="P:thymidine metabolic process"/>
    <property type="evidence" value="ECO:0007669"/>
    <property type="project" value="TreeGrafter"/>
</dbReference>
<keyword evidence="6 8" id="KW-0418">Kinase</keyword>
<dbReference type="AlphaFoldDB" id="A0A4R5XT10"/>
<dbReference type="SUPFAM" id="SSF52540">
    <property type="entry name" value="P-loop containing nucleoside triphosphate hydrolases"/>
    <property type="match status" value="1"/>
</dbReference>
<dbReference type="InterPro" id="IPR001267">
    <property type="entry name" value="Thymidine_kinase"/>
</dbReference>
<accession>A0A4R5XT10</accession>
<evidence type="ECO:0000313" key="11">
    <source>
        <dbReference type="Proteomes" id="UP000294621"/>
    </source>
</evidence>
<keyword evidence="4 8" id="KW-0808">Transferase</keyword>
<comment type="caution">
    <text evidence="10">The sequence shown here is derived from an EMBL/GenBank/DDBJ whole genome shotgun (WGS) entry which is preliminary data.</text>
</comment>
<comment type="similarity">
    <text evidence="1 9">Belongs to the thymidine kinase family.</text>
</comment>
<name>A0A4R5XT10_9MICC</name>
<evidence type="ECO:0000256" key="4">
    <source>
        <dbReference type="ARBA" id="ARBA00022679"/>
    </source>
</evidence>
<dbReference type="Gene3D" id="3.40.50.300">
    <property type="entry name" value="P-loop containing nucleotide triphosphate hydrolases"/>
    <property type="match status" value="1"/>
</dbReference>
<organism evidence="10 11">
    <name type="scientific">Arthrobacter nitrophenolicus</name>
    <dbReference type="NCBI Taxonomy" id="683150"/>
    <lineage>
        <taxon>Bacteria</taxon>
        <taxon>Bacillati</taxon>
        <taxon>Actinomycetota</taxon>
        <taxon>Actinomycetes</taxon>
        <taxon>Micrococcales</taxon>
        <taxon>Micrococcaceae</taxon>
        <taxon>Arthrobacter</taxon>
    </lineage>
</organism>
<evidence type="ECO:0000256" key="2">
    <source>
        <dbReference type="ARBA" id="ARBA00012118"/>
    </source>
</evidence>
<dbReference type="EMBL" id="SMZQ01000009">
    <property type="protein sequence ID" value="TDL34122.1"/>
    <property type="molecule type" value="Genomic_DNA"/>
</dbReference>
<protein>
    <recommendedName>
        <fullName evidence="2 8">Thymidine kinase</fullName>
        <ecNumber evidence="2 8">2.7.1.21</ecNumber>
    </recommendedName>
</protein>
<dbReference type="PANTHER" id="PTHR11441">
    <property type="entry name" value="THYMIDINE KINASE"/>
    <property type="match status" value="1"/>
</dbReference>
<dbReference type="GO" id="GO:0004797">
    <property type="term" value="F:thymidine kinase activity"/>
    <property type="evidence" value="ECO:0007669"/>
    <property type="project" value="UniProtKB-EC"/>
</dbReference>
<dbReference type="InterPro" id="IPR027417">
    <property type="entry name" value="P-loop_NTPase"/>
</dbReference>
<evidence type="ECO:0000256" key="8">
    <source>
        <dbReference type="RuleBase" id="RU000544"/>
    </source>
</evidence>
<keyword evidence="5 8" id="KW-0547">Nucleotide-binding</keyword>
<dbReference type="Proteomes" id="UP000294621">
    <property type="component" value="Unassembled WGS sequence"/>
</dbReference>
<dbReference type="NCBIfam" id="NF003297">
    <property type="entry name" value="PRK04296.1-2"/>
    <property type="match status" value="1"/>
</dbReference>
<dbReference type="RefSeq" id="WP_133350903.1">
    <property type="nucleotide sequence ID" value="NZ_SMZQ01000009.1"/>
</dbReference>
<evidence type="ECO:0000256" key="7">
    <source>
        <dbReference type="ARBA" id="ARBA00022840"/>
    </source>
</evidence>
<keyword evidence="7 8" id="KW-0067">ATP-binding</keyword>
<evidence type="ECO:0000256" key="5">
    <source>
        <dbReference type="ARBA" id="ARBA00022741"/>
    </source>
</evidence>
<dbReference type="PANTHER" id="PTHR11441:SF0">
    <property type="entry name" value="THYMIDINE KINASE, CYTOSOLIC"/>
    <property type="match status" value="1"/>
</dbReference>
<dbReference type="SUPFAM" id="SSF57716">
    <property type="entry name" value="Glucocorticoid receptor-like (DNA-binding domain)"/>
    <property type="match status" value="1"/>
</dbReference>
<dbReference type="OrthoDB" id="9781579at2"/>
<dbReference type="STRING" id="683150.G205_12435"/>
<dbReference type="Pfam" id="PF00265">
    <property type="entry name" value="TK"/>
    <property type="match status" value="1"/>
</dbReference>
<reference evidence="10 11" key="1">
    <citation type="submission" date="2019-03" db="EMBL/GenBank/DDBJ databases">
        <title>Genome Sequencing and Assembly of Various Microbes Isolated from Partially Reclaimed Soil and Acid Mine Drainage (AMD) Site.</title>
        <authorList>
            <person name="Steinbock B."/>
            <person name="Bechtold R."/>
            <person name="Sevigny J.L."/>
            <person name="Thomas D."/>
            <person name="Cuthill L.R."/>
            <person name="Aveiro Johannsen E.J."/>
            <person name="Thomas K."/>
            <person name="Ghosh A."/>
        </authorList>
    </citation>
    <scope>NUCLEOTIDE SEQUENCE [LARGE SCALE GENOMIC DNA]</scope>
    <source>
        <strain evidence="10 11">S-A1</strain>
    </source>
</reference>
<evidence type="ECO:0000256" key="9">
    <source>
        <dbReference type="RuleBase" id="RU004165"/>
    </source>
</evidence>
<keyword evidence="3 8" id="KW-0237">DNA synthesis</keyword>
<sequence>MAELVFFSGTMDCGKSTLALQMDHNHRARGRGGVRFSRNDRAGKSRISSRLGLQTDAVEVGDGTDFWEEVMRRRTQGQRVDYLICDEAQFYSPEQVEQLAKVVDEIDVDVFAFGITADFRTRLFPGSQRLIELADRVQVLQVEALCWCGRRATHNARTVDGVMVTEGAQVVVGDVDMAMDPAATVESGHIPVVGYETLCRRHFMRRVTAHGANLMAEQDQLLPFEVDACLWHGTGGTGAAGAPGRTAI</sequence>
<dbReference type="EC" id="2.7.1.21" evidence="2 8"/>
<gene>
    <name evidence="10" type="ORF">E2R57_16640</name>
</gene>
<evidence type="ECO:0000256" key="3">
    <source>
        <dbReference type="ARBA" id="ARBA00022634"/>
    </source>
</evidence>
<evidence type="ECO:0000256" key="6">
    <source>
        <dbReference type="ARBA" id="ARBA00022777"/>
    </source>
</evidence>
<proteinExistence type="inferred from homology"/>
<evidence type="ECO:0000313" key="10">
    <source>
        <dbReference type="EMBL" id="TDL34122.1"/>
    </source>
</evidence>